<organism evidence="3 4">
    <name type="scientific">Dechloromonas denitrificans</name>
    <dbReference type="NCBI Taxonomy" id="281362"/>
    <lineage>
        <taxon>Bacteria</taxon>
        <taxon>Pseudomonadati</taxon>
        <taxon>Pseudomonadota</taxon>
        <taxon>Betaproteobacteria</taxon>
        <taxon>Rhodocyclales</taxon>
        <taxon>Azonexaceae</taxon>
        <taxon>Dechloromonas</taxon>
    </lineage>
</organism>
<feature type="domain" description="AsmA" evidence="2">
    <location>
        <begin position="355"/>
        <end position="491"/>
    </location>
</feature>
<protein>
    <recommendedName>
        <fullName evidence="2">AsmA domain-containing protein</fullName>
    </recommendedName>
</protein>
<dbReference type="PANTHER" id="PTHR30441:SF8">
    <property type="entry name" value="DUF748 DOMAIN-CONTAINING PROTEIN"/>
    <property type="match status" value="1"/>
</dbReference>
<dbReference type="AlphaFoldDB" id="A0A133XGZ3"/>
<dbReference type="EMBL" id="LODL01000021">
    <property type="protein sequence ID" value="KXB30220.1"/>
    <property type="molecule type" value="Genomic_DNA"/>
</dbReference>
<dbReference type="RefSeq" id="WP_066883637.1">
    <property type="nucleotide sequence ID" value="NZ_LODL01000021.1"/>
</dbReference>
<accession>A0A133XGZ3</accession>
<keyword evidence="1" id="KW-0472">Membrane</keyword>
<gene>
    <name evidence="3" type="ORF">AT959_12715</name>
</gene>
<dbReference type="InterPro" id="IPR007844">
    <property type="entry name" value="AsmA"/>
</dbReference>
<sequence length="554" mass="58853">MDSSLVYAKTPTGDEAVRQSTRVVQRNLRMVLVQVDGKLSAGELAVKIGNPRLVENALRELEEGGFIAPTLEAASVWEESKRQVQKTGQVSALSQFSTFGPRSKTIPEFVAEESAASSFSTFGKPILPSAGLPDGSGKAGSEPAGPTSSGKRKSLLQWFLLGVGGLCLALVLLVLFYPYQSLKPGIEAAASRLLQTPVHVGGVGVSVWPRPVLVIDRLRIGEAGDSTVEQVRIASPLALLGRPPHVLPSMEVVGASFMADRLATLPLWAAPPTPGSGGLLIRQLRVERMTVSVLDLSLRDLSGEILFKPDGSVEKATFETVDRSLRLAAIPSPQGILLNIDGVAWKPAGSAVSFNALQAKGLLQKGKLLIHEFDSSFLGGVIKGSWLLDWSKALAMAGDVSLSRLDCRKLSAVFIPALNLDGELAGSLRLRSSGQDWSTLWRNVEALLDAEITRGNLHGLDLGEVARRGPGAVVRGGSTKFDRLRANVTINPRLVSARDIQMTAGMVTANGQFQAGRDGVVDGNLMVTMQTSVSTIRTPVRVSGELPDLSAVSK</sequence>
<reference evidence="3 4" key="1">
    <citation type="submission" date="2015-12" db="EMBL/GenBank/DDBJ databases">
        <title>Nitrous oxide reduction kinetics distinguish bacteria harboring typical versus atypical NosZ.</title>
        <authorList>
            <person name="Yoon S."/>
            <person name="Nissen S."/>
            <person name="Park D."/>
            <person name="Sanford R.A."/>
            <person name="Loeffler F.E."/>
        </authorList>
    </citation>
    <scope>NUCLEOTIDE SEQUENCE [LARGE SCALE GENOMIC DNA]</scope>
    <source>
        <strain evidence="3 4">ATCC BAA-841</strain>
    </source>
</reference>
<keyword evidence="1" id="KW-0812">Transmembrane</keyword>
<dbReference type="GO" id="GO:0005886">
    <property type="term" value="C:plasma membrane"/>
    <property type="evidence" value="ECO:0007669"/>
    <property type="project" value="TreeGrafter"/>
</dbReference>
<feature type="transmembrane region" description="Helical" evidence="1">
    <location>
        <begin position="158"/>
        <end position="179"/>
    </location>
</feature>
<proteinExistence type="predicted"/>
<comment type="caution">
    <text evidence="3">The sequence shown here is derived from an EMBL/GenBank/DDBJ whole genome shotgun (WGS) entry which is preliminary data.</text>
</comment>
<evidence type="ECO:0000259" key="2">
    <source>
        <dbReference type="Pfam" id="PF05170"/>
    </source>
</evidence>
<evidence type="ECO:0000313" key="3">
    <source>
        <dbReference type="EMBL" id="KXB30220.1"/>
    </source>
</evidence>
<dbReference type="Proteomes" id="UP000070186">
    <property type="component" value="Unassembled WGS sequence"/>
</dbReference>
<dbReference type="GO" id="GO:0090313">
    <property type="term" value="P:regulation of protein targeting to membrane"/>
    <property type="evidence" value="ECO:0007669"/>
    <property type="project" value="TreeGrafter"/>
</dbReference>
<evidence type="ECO:0000313" key="4">
    <source>
        <dbReference type="Proteomes" id="UP000070186"/>
    </source>
</evidence>
<dbReference type="PANTHER" id="PTHR30441">
    <property type="entry name" value="DUF748 DOMAIN-CONTAINING PROTEIN"/>
    <property type="match status" value="1"/>
</dbReference>
<evidence type="ECO:0000256" key="1">
    <source>
        <dbReference type="SAM" id="Phobius"/>
    </source>
</evidence>
<dbReference type="Pfam" id="PF05170">
    <property type="entry name" value="AsmA"/>
    <property type="match status" value="1"/>
</dbReference>
<keyword evidence="1" id="KW-1133">Transmembrane helix</keyword>
<dbReference type="InterPro" id="IPR052894">
    <property type="entry name" value="AsmA-related"/>
</dbReference>
<keyword evidence="4" id="KW-1185">Reference proteome</keyword>
<name>A0A133XGZ3_9RHOO</name>